<dbReference type="PANTHER" id="PTHR43284:SF1">
    <property type="entry name" value="ASPARAGINE SYNTHETASE"/>
    <property type="match status" value="1"/>
</dbReference>
<feature type="active site" description="For GATase activity" evidence="8">
    <location>
        <position position="2"/>
    </location>
</feature>
<dbReference type="Gene3D" id="3.60.20.10">
    <property type="entry name" value="Glutamine Phosphoribosylpyrophosphate, subunit 1, domain 1"/>
    <property type="match status" value="1"/>
</dbReference>
<dbReference type="CDD" id="cd01991">
    <property type="entry name" value="Asn_synthase_B_C"/>
    <property type="match status" value="1"/>
</dbReference>
<dbReference type="OrthoDB" id="9763290at2"/>
<keyword evidence="8" id="KW-0061">Asparagine biosynthesis</keyword>
<protein>
    <recommendedName>
        <fullName evidence="3">asparagine synthase (glutamine-hydrolyzing)</fullName>
        <ecNumber evidence="3">6.3.5.4</ecNumber>
    </recommendedName>
</protein>
<name>A0A317E791_9PROT</name>
<evidence type="ECO:0000256" key="7">
    <source>
        <dbReference type="ARBA" id="ARBA00048741"/>
    </source>
</evidence>
<dbReference type="PROSITE" id="PS51278">
    <property type="entry name" value="GATASE_TYPE_2"/>
    <property type="match status" value="1"/>
</dbReference>
<dbReference type="InterPro" id="IPR017932">
    <property type="entry name" value="GATase_2_dom"/>
</dbReference>
<feature type="site" description="Important for beta-aspartyl-AMP intermediate formation" evidence="10">
    <location>
        <position position="360"/>
    </location>
</feature>
<dbReference type="InterPro" id="IPR051786">
    <property type="entry name" value="ASN_synthetase/amidase"/>
</dbReference>
<keyword evidence="5 9" id="KW-0067">ATP-binding</keyword>
<organism evidence="12 13">
    <name type="scientific">Zavarzinia compransoris</name>
    <dbReference type="NCBI Taxonomy" id="1264899"/>
    <lineage>
        <taxon>Bacteria</taxon>
        <taxon>Pseudomonadati</taxon>
        <taxon>Pseudomonadota</taxon>
        <taxon>Alphaproteobacteria</taxon>
        <taxon>Rhodospirillales</taxon>
        <taxon>Zavarziniaceae</taxon>
        <taxon>Zavarzinia</taxon>
    </lineage>
</organism>
<evidence type="ECO:0000256" key="2">
    <source>
        <dbReference type="ARBA" id="ARBA00005752"/>
    </source>
</evidence>
<dbReference type="Pfam" id="PF13537">
    <property type="entry name" value="GATase_7"/>
    <property type="match status" value="1"/>
</dbReference>
<dbReference type="SUPFAM" id="SSF56235">
    <property type="entry name" value="N-terminal nucleophile aminohydrolases (Ntn hydrolases)"/>
    <property type="match status" value="1"/>
</dbReference>
<evidence type="ECO:0000256" key="1">
    <source>
        <dbReference type="ARBA" id="ARBA00005187"/>
    </source>
</evidence>
<comment type="similarity">
    <text evidence="2">Belongs to the asparagine synthetase family.</text>
</comment>
<dbReference type="CDD" id="cd00712">
    <property type="entry name" value="AsnB"/>
    <property type="match status" value="1"/>
</dbReference>
<dbReference type="NCBIfam" id="TIGR01536">
    <property type="entry name" value="asn_synth_AEB"/>
    <property type="match status" value="1"/>
</dbReference>
<keyword evidence="8" id="KW-0028">Amino-acid biosynthesis</keyword>
<gene>
    <name evidence="12" type="primary">asnB</name>
    <name evidence="12" type="ORF">DKG75_09030</name>
</gene>
<keyword evidence="13" id="KW-1185">Reference proteome</keyword>
<evidence type="ECO:0000313" key="13">
    <source>
        <dbReference type="Proteomes" id="UP000246077"/>
    </source>
</evidence>
<dbReference type="InterPro" id="IPR029055">
    <property type="entry name" value="Ntn_hydrolases_N"/>
</dbReference>
<dbReference type="EC" id="6.3.5.4" evidence="3"/>
<evidence type="ECO:0000259" key="11">
    <source>
        <dbReference type="PROSITE" id="PS51278"/>
    </source>
</evidence>
<dbReference type="InterPro" id="IPR001962">
    <property type="entry name" value="Asn_synthase"/>
</dbReference>
<dbReference type="Proteomes" id="UP000246077">
    <property type="component" value="Unassembled WGS sequence"/>
</dbReference>
<feature type="domain" description="Glutamine amidotransferase type-2" evidence="11">
    <location>
        <begin position="2"/>
        <end position="208"/>
    </location>
</feature>
<dbReference type="Pfam" id="PF00733">
    <property type="entry name" value="Asn_synthase"/>
    <property type="match status" value="1"/>
</dbReference>
<evidence type="ECO:0000256" key="4">
    <source>
        <dbReference type="ARBA" id="ARBA00022741"/>
    </source>
</evidence>
<dbReference type="GO" id="GO:0005829">
    <property type="term" value="C:cytosol"/>
    <property type="evidence" value="ECO:0007669"/>
    <property type="project" value="TreeGrafter"/>
</dbReference>
<accession>A0A317E791</accession>
<dbReference type="AlphaFoldDB" id="A0A317E791"/>
<evidence type="ECO:0000313" key="12">
    <source>
        <dbReference type="EMBL" id="PWR22106.1"/>
    </source>
</evidence>
<proteinExistence type="inferred from homology"/>
<comment type="caution">
    <text evidence="12">The sequence shown here is derived from an EMBL/GenBank/DDBJ whole genome shotgun (WGS) entry which is preliminary data.</text>
</comment>
<comment type="catalytic activity">
    <reaction evidence="7">
        <text>L-aspartate + L-glutamine + ATP + H2O = L-asparagine + L-glutamate + AMP + diphosphate + H(+)</text>
        <dbReference type="Rhea" id="RHEA:12228"/>
        <dbReference type="ChEBI" id="CHEBI:15377"/>
        <dbReference type="ChEBI" id="CHEBI:15378"/>
        <dbReference type="ChEBI" id="CHEBI:29985"/>
        <dbReference type="ChEBI" id="CHEBI:29991"/>
        <dbReference type="ChEBI" id="CHEBI:30616"/>
        <dbReference type="ChEBI" id="CHEBI:33019"/>
        <dbReference type="ChEBI" id="CHEBI:58048"/>
        <dbReference type="ChEBI" id="CHEBI:58359"/>
        <dbReference type="ChEBI" id="CHEBI:456215"/>
        <dbReference type="EC" id="6.3.5.4"/>
    </reaction>
</comment>
<dbReference type="PANTHER" id="PTHR43284">
    <property type="entry name" value="ASPARAGINE SYNTHETASE (GLUTAMINE-HYDROLYZING)"/>
    <property type="match status" value="1"/>
</dbReference>
<reference evidence="13" key="1">
    <citation type="submission" date="2018-05" db="EMBL/GenBank/DDBJ databases">
        <title>Zavarzinia sp. HR-AS.</title>
        <authorList>
            <person name="Lee Y."/>
            <person name="Jeon C.O."/>
        </authorList>
    </citation>
    <scope>NUCLEOTIDE SEQUENCE [LARGE SCALE GENOMIC DNA]</scope>
    <source>
        <strain evidence="13">DSM 1231</strain>
    </source>
</reference>
<dbReference type="InterPro" id="IPR006426">
    <property type="entry name" value="Asn_synth_AEB"/>
</dbReference>
<dbReference type="Gene3D" id="3.40.50.620">
    <property type="entry name" value="HUPs"/>
    <property type="match status" value="1"/>
</dbReference>
<dbReference type="GO" id="GO:0004066">
    <property type="term" value="F:asparagine synthase (glutamine-hydrolyzing) activity"/>
    <property type="evidence" value="ECO:0007669"/>
    <property type="project" value="UniProtKB-EC"/>
</dbReference>
<dbReference type="InterPro" id="IPR014729">
    <property type="entry name" value="Rossmann-like_a/b/a_fold"/>
</dbReference>
<comment type="pathway">
    <text evidence="1">Amino-acid biosynthesis; L-asparagine biosynthesis; L-asparagine from L-aspartate (L-Gln route): step 1/1.</text>
</comment>
<evidence type="ECO:0000256" key="6">
    <source>
        <dbReference type="ARBA" id="ARBA00022962"/>
    </source>
</evidence>
<feature type="binding site" evidence="9">
    <location>
        <begin position="358"/>
        <end position="359"/>
    </location>
    <ligand>
        <name>ATP</name>
        <dbReference type="ChEBI" id="CHEBI:30616"/>
    </ligand>
</feature>
<evidence type="ECO:0000256" key="8">
    <source>
        <dbReference type="PIRSR" id="PIRSR001589-1"/>
    </source>
</evidence>
<evidence type="ECO:0000256" key="9">
    <source>
        <dbReference type="PIRSR" id="PIRSR001589-2"/>
    </source>
</evidence>
<evidence type="ECO:0000256" key="10">
    <source>
        <dbReference type="PIRSR" id="PIRSR001589-3"/>
    </source>
</evidence>
<dbReference type="GO" id="GO:0005524">
    <property type="term" value="F:ATP binding"/>
    <property type="evidence" value="ECO:0007669"/>
    <property type="project" value="UniProtKB-KW"/>
</dbReference>
<dbReference type="InterPro" id="IPR033738">
    <property type="entry name" value="AsnB_N"/>
</dbReference>
<feature type="binding site" evidence="9">
    <location>
        <position position="95"/>
    </location>
    <ligand>
        <name>L-glutamine</name>
        <dbReference type="ChEBI" id="CHEBI:58359"/>
    </ligand>
</feature>
<dbReference type="GO" id="GO:0006529">
    <property type="term" value="P:asparagine biosynthetic process"/>
    <property type="evidence" value="ECO:0007669"/>
    <property type="project" value="UniProtKB-KW"/>
</dbReference>
<keyword evidence="6 8" id="KW-0315">Glutamine amidotransferase</keyword>
<keyword evidence="4 9" id="KW-0547">Nucleotide-binding</keyword>
<evidence type="ECO:0000256" key="3">
    <source>
        <dbReference type="ARBA" id="ARBA00012737"/>
    </source>
</evidence>
<evidence type="ECO:0000256" key="5">
    <source>
        <dbReference type="ARBA" id="ARBA00022840"/>
    </source>
</evidence>
<dbReference type="PIRSF" id="PIRSF001589">
    <property type="entry name" value="Asn_synthetase_glu-h"/>
    <property type="match status" value="1"/>
</dbReference>
<dbReference type="RefSeq" id="WP_109920751.1">
    <property type="nucleotide sequence ID" value="NZ_QGLF01000002.1"/>
</dbReference>
<dbReference type="SUPFAM" id="SSF52402">
    <property type="entry name" value="Adenine nucleotide alpha hydrolases-like"/>
    <property type="match status" value="1"/>
</dbReference>
<sequence>MCGIAGLMTTGGAPDAAVLDRLDAAQLHRGPDGIGRHVAGDTALLQQRLAIIDLSTGDQPFVRGNGLALVGNGEIYNYRELKRDLAGWPFVSQSDCEVPLPLYERAGLGFQDPLRGMYALALADRAGGRLVLARDRFGIKPLYVAETPHGLVFASEPQAIIATGLVAPALRPESVQELLQLQFQLGRETIFAGIRRLLPGEQVVVQGGRVTASRRLPALEPGPDFRTEAEALAAFDAAFADSIDVHRRSDVPYGMFLSGGIDSAAVLAMMARQMDRPVEAFTAYFPGTGAADEREQAKAVAAATGARHHEVSFDEADFLALLPRVAAAMDDAAADYAALPTFKLAGAAREAGIKVALSGEGGDELFAGYSRYRRLLRPRLFGGRAMRAKGPFDALPGLLRDGGDGWRRRFEATADQVRPLAGKDRLRQAQATDMADWLPNDLLVKLDRCLMAHGVEGRTPMLDPAVAAVAWRLPADLKIRARLGKYLLRRWVERHVPAARPFARKQGFTVPVDHWIGKHGARLADLLSRDPGIAAIAEPGAVARLFRDGERDHGTARWRLLFFALWYRRHMLGQRPDGDIFDCLAERP</sequence>
<dbReference type="EMBL" id="QGLF01000002">
    <property type="protein sequence ID" value="PWR22106.1"/>
    <property type="molecule type" value="Genomic_DNA"/>
</dbReference>